<keyword evidence="5" id="KW-0410">Iron transport</keyword>
<dbReference type="GO" id="GO:0044718">
    <property type="term" value="P:siderophore transmembrane transport"/>
    <property type="evidence" value="ECO:0007669"/>
    <property type="project" value="TreeGrafter"/>
</dbReference>
<evidence type="ECO:0000256" key="1">
    <source>
        <dbReference type="ARBA" id="ARBA00004571"/>
    </source>
</evidence>
<evidence type="ECO:0000313" key="21">
    <source>
        <dbReference type="Proteomes" id="UP000254737"/>
    </source>
</evidence>
<dbReference type="PANTHER" id="PTHR30069:SF42">
    <property type="entry name" value="FERRIC AEROBACTIN RECEPTOR"/>
    <property type="match status" value="1"/>
</dbReference>
<evidence type="ECO:0000256" key="7">
    <source>
        <dbReference type="ARBA" id="ARBA00022729"/>
    </source>
</evidence>
<dbReference type="Pfam" id="PF07715">
    <property type="entry name" value="Plug"/>
    <property type="match status" value="1"/>
</dbReference>
<dbReference type="RefSeq" id="WP_038334089.1">
    <property type="nucleotide sequence ID" value="NZ_JSYQ01000010.1"/>
</dbReference>
<dbReference type="Proteomes" id="UP000254737">
    <property type="component" value="Unassembled WGS sequence"/>
</dbReference>
<dbReference type="GO" id="GO:0038023">
    <property type="term" value="F:signaling receptor activity"/>
    <property type="evidence" value="ECO:0007669"/>
    <property type="project" value="InterPro"/>
</dbReference>
<keyword evidence="8" id="KW-0408">Iron</keyword>
<evidence type="ECO:0000256" key="9">
    <source>
        <dbReference type="ARBA" id="ARBA00023065"/>
    </source>
</evidence>
<keyword evidence="13 15" id="KW-0998">Cell outer membrane</keyword>
<keyword evidence="3 15" id="KW-0813">Transport</keyword>
<dbReference type="Gene3D" id="2.170.130.10">
    <property type="entry name" value="TonB-dependent receptor, plug domain"/>
    <property type="match status" value="1"/>
</dbReference>
<evidence type="ECO:0000256" key="11">
    <source>
        <dbReference type="ARBA" id="ARBA00023136"/>
    </source>
</evidence>
<evidence type="ECO:0000259" key="18">
    <source>
        <dbReference type="Pfam" id="PF00593"/>
    </source>
</evidence>
<evidence type="ECO:0000256" key="16">
    <source>
        <dbReference type="RuleBase" id="RU003357"/>
    </source>
</evidence>
<dbReference type="FunFam" id="2.40.170.20:FF:000007">
    <property type="entry name" value="Ferric aerobactin receptor"/>
    <property type="match status" value="1"/>
</dbReference>
<dbReference type="InterPro" id="IPR037066">
    <property type="entry name" value="Plug_dom_sf"/>
</dbReference>
<dbReference type="InterPro" id="IPR012910">
    <property type="entry name" value="Plug_dom"/>
</dbReference>
<proteinExistence type="inferred from homology"/>
<evidence type="ECO:0000256" key="12">
    <source>
        <dbReference type="ARBA" id="ARBA00023170"/>
    </source>
</evidence>
<dbReference type="InterPro" id="IPR039426">
    <property type="entry name" value="TonB-dep_rcpt-like"/>
</dbReference>
<feature type="chain" id="PRO_5016640367" description="Ferric aerobactin receptor" evidence="17">
    <location>
        <begin position="21"/>
        <end position="740"/>
    </location>
</feature>
<dbReference type="CDD" id="cd01347">
    <property type="entry name" value="ligand_gated_channel"/>
    <property type="match status" value="1"/>
</dbReference>
<organism evidence="20 21">
    <name type="scientific">Empedobacter falsenii</name>
    <dbReference type="NCBI Taxonomy" id="343874"/>
    <lineage>
        <taxon>Bacteria</taxon>
        <taxon>Pseudomonadati</taxon>
        <taxon>Bacteroidota</taxon>
        <taxon>Flavobacteriia</taxon>
        <taxon>Flavobacteriales</taxon>
        <taxon>Weeksellaceae</taxon>
        <taxon>Empedobacter</taxon>
    </lineage>
</organism>
<reference evidence="20 21" key="1">
    <citation type="submission" date="2018-06" db="EMBL/GenBank/DDBJ databases">
        <authorList>
            <consortium name="Pathogen Informatics"/>
            <person name="Doyle S."/>
        </authorList>
    </citation>
    <scope>NUCLEOTIDE SEQUENCE [LARGE SCALE GENOMIC DNA]</scope>
    <source>
        <strain evidence="20 21">NCTC13456</strain>
    </source>
</reference>
<evidence type="ECO:0000256" key="17">
    <source>
        <dbReference type="SAM" id="SignalP"/>
    </source>
</evidence>
<dbReference type="InterPro" id="IPR036942">
    <property type="entry name" value="Beta-barrel_TonB_sf"/>
</dbReference>
<accession>A0A376G2E5</accession>
<keyword evidence="4 15" id="KW-1134">Transmembrane beta strand</keyword>
<evidence type="ECO:0000256" key="14">
    <source>
        <dbReference type="ARBA" id="ARBA00072094"/>
    </source>
</evidence>
<dbReference type="OrthoDB" id="8670144at2"/>
<evidence type="ECO:0000256" key="10">
    <source>
        <dbReference type="ARBA" id="ARBA00023077"/>
    </source>
</evidence>
<keyword evidence="9" id="KW-0406">Ion transport</keyword>
<dbReference type="GO" id="GO:0015344">
    <property type="term" value="F:siderophore uptake transmembrane transporter activity"/>
    <property type="evidence" value="ECO:0007669"/>
    <property type="project" value="TreeGrafter"/>
</dbReference>
<feature type="signal peptide" evidence="17">
    <location>
        <begin position="1"/>
        <end position="20"/>
    </location>
</feature>
<dbReference type="SUPFAM" id="SSF56935">
    <property type="entry name" value="Porins"/>
    <property type="match status" value="1"/>
</dbReference>
<evidence type="ECO:0000256" key="6">
    <source>
        <dbReference type="ARBA" id="ARBA00022692"/>
    </source>
</evidence>
<evidence type="ECO:0000259" key="19">
    <source>
        <dbReference type="Pfam" id="PF07715"/>
    </source>
</evidence>
<evidence type="ECO:0000256" key="8">
    <source>
        <dbReference type="ARBA" id="ARBA00023004"/>
    </source>
</evidence>
<name>A0A376G2E5_9FLAO</name>
<evidence type="ECO:0000256" key="15">
    <source>
        <dbReference type="PROSITE-ProRule" id="PRU01360"/>
    </source>
</evidence>
<comment type="subcellular location">
    <subcellularLocation>
        <location evidence="1 15">Cell outer membrane</location>
        <topology evidence="1 15">Multi-pass membrane protein</topology>
    </subcellularLocation>
</comment>
<evidence type="ECO:0000256" key="13">
    <source>
        <dbReference type="ARBA" id="ARBA00023237"/>
    </source>
</evidence>
<dbReference type="GO" id="GO:0009279">
    <property type="term" value="C:cell outer membrane"/>
    <property type="evidence" value="ECO:0007669"/>
    <property type="project" value="UniProtKB-SubCell"/>
</dbReference>
<evidence type="ECO:0000256" key="3">
    <source>
        <dbReference type="ARBA" id="ARBA00022448"/>
    </source>
</evidence>
<feature type="domain" description="TonB-dependent receptor plug" evidence="19">
    <location>
        <begin position="44"/>
        <end position="147"/>
    </location>
</feature>
<dbReference type="PANTHER" id="PTHR30069">
    <property type="entry name" value="TONB-DEPENDENT OUTER MEMBRANE RECEPTOR"/>
    <property type="match status" value="1"/>
</dbReference>
<evidence type="ECO:0000313" key="20">
    <source>
        <dbReference type="EMBL" id="STD54765.1"/>
    </source>
</evidence>
<dbReference type="NCBIfam" id="TIGR01783">
    <property type="entry name" value="TonB-siderophor"/>
    <property type="match status" value="1"/>
</dbReference>
<evidence type="ECO:0000256" key="4">
    <source>
        <dbReference type="ARBA" id="ARBA00022452"/>
    </source>
</evidence>
<keyword evidence="7 17" id="KW-0732">Signal</keyword>
<dbReference type="AlphaFoldDB" id="A0A376G2E5"/>
<sequence length="740" mass="81593">MKKNIICLTILFGSASLSYAQTNDSISTDLNDVVVVASRKPTKISDLAGTVWVINQEQIAQQAKNGVPLKEALAIMIPGMDVGSQGRSNYGQNMRGRSMLVMIDGVSLNSIRNISRQLDAIDPFNIERVEVLSGASAIYGGNATGGIVNIVTKKTLKNGISGETELGSRTGFSGSDDHDWRAAQSIGYKDDKFTGRLAVAFQQNGGAYDADGDQIFADISQLDLQYNQSIDVLATAGYKFNPKHQINGSVQYYRSKYNGDRSLYLGENISVLTKGDASVLEMRDGFDTDKNPGTERVMGTLSYNGTNILGGQDVYVQFASRVEKLGFYPFPGNLTLPSGTSPYMSASQQDTYYSGLKAVLVKDWGKLKLTYGVDADFEKFEGQQNVFDSQKSLSSGGMINHTVLTIDRYPTNHSTSFAGYAQAEYDILPQLKVSGGIRYQDISIKLDDFVGSTQQLQIANGYGNSADYIPGGKSSYNMTMLNAGLLYKINELNQVWTTYSQGVSLADPSKFYGYGNYKFNSATNNWDLSSSVNVKDSPLSGVKTGQFELGYRFRTNNGFKGQISGFISNSDKNIALKRDGLNLWVEVVDQKLRNMGVETEVSYTNGGFYVGANTLLIKSEVEKNGDWQKQDVSTSGPSKFTAYAGYGFDNWNFRFQTLQSFKYTDGLENVIDSYNTSDLMIAYKLPFGKINLGVQNIFNTDYQTIWSAKSQVLYSAYKVPELFYYAGRGRTFNLSFTYNF</sequence>
<dbReference type="InterPro" id="IPR000531">
    <property type="entry name" value="Beta-barrel_TonB"/>
</dbReference>
<dbReference type="PROSITE" id="PS52016">
    <property type="entry name" value="TONB_DEPENDENT_REC_3"/>
    <property type="match status" value="1"/>
</dbReference>
<evidence type="ECO:0000256" key="2">
    <source>
        <dbReference type="ARBA" id="ARBA00009810"/>
    </source>
</evidence>
<dbReference type="EMBL" id="UFXS01000001">
    <property type="protein sequence ID" value="STD54765.1"/>
    <property type="molecule type" value="Genomic_DNA"/>
</dbReference>
<dbReference type="InterPro" id="IPR010105">
    <property type="entry name" value="TonB_sidphr_rcpt"/>
</dbReference>
<feature type="domain" description="TonB-dependent receptor-like beta-barrel" evidence="18">
    <location>
        <begin position="244"/>
        <end position="697"/>
    </location>
</feature>
<comment type="similarity">
    <text evidence="2 15 16">Belongs to the TonB-dependent receptor family.</text>
</comment>
<dbReference type="FunFam" id="2.170.130.10:FF:000011">
    <property type="entry name" value="TonB-dependent siderophore receptor"/>
    <property type="match status" value="1"/>
</dbReference>
<gene>
    <name evidence="20" type="primary">iutA</name>
    <name evidence="20" type="ORF">NCTC13456_01187</name>
</gene>
<dbReference type="Pfam" id="PF00593">
    <property type="entry name" value="TonB_dep_Rec_b-barrel"/>
    <property type="match status" value="1"/>
</dbReference>
<dbReference type="Gene3D" id="2.40.170.20">
    <property type="entry name" value="TonB-dependent receptor, beta-barrel domain"/>
    <property type="match status" value="1"/>
</dbReference>
<keyword evidence="10 16" id="KW-0798">TonB box</keyword>
<protein>
    <recommendedName>
        <fullName evidence="14">Ferric aerobactin receptor</fullName>
    </recommendedName>
</protein>
<dbReference type="STRING" id="343874.GCA_000805695_00344"/>
<keyword evidence="11 15" id="KW-0472">Membrane</keyword>
<evidence type="ECO:0000256" key="5">
    <source>
        <dbReference type="ARBA" id="ARBA00022496"/>
    </source>
</evidence>
<keyword evidence="6 15" id="KW-0812">Transmembrane</keyword>
<keyword evidence="12" id="KW-0675">Receptor</keyword>